<gene>
    <name evidence="1" type="ORF">SAMN05216466_101210</name>
</gene>
<dbReference type="EMBL" id="FNCJ01000001">
    <property type="protein sequence ID" value="SDF83035.1"/>
    <property type="molecule type" value="Genomic_DNA"/>
</dbReference>
<evidence type="ECO:0000313" key="1">
    <source>
        <dbReference type="EMBL" id="SDF83035.1"/>
    </source>
</evidence>
<dbReference type="AlphaFoldDB" id="A0A1G7P9P0"/>
<evidence type="ECO:0000313" key="2">
    <source>
        <dbReference type="Proteomes" id="UP000199706"/>
    </source>
</evidence>
<accession>A0A1G7P9P0</accession>
<sequence>MVTTTTLPGSEAIDFNLKVDHAAKLYYYDFGKWTPIMGALLLSGIVPTEYWTNAPDDSENSERPPSFWVKQFEELVQGLWKIDEAGEESIPESNLKHLRGLDGEMLATTGSTRFLDARRVLKHWDTKCEDENEYLLELDPVVFVAWLEELCWNEEIRFFDRIWLDAFLKLHGIASNKAILPTGIVESFQKLTDIGDDGSWHPLAADIVEAQREAVSEGKDRYAIEVVFPRVIRILLDRGAIDRLNKEYVPGKTLPVRMEDESLYILKRDSLRVQLNRLKAKHFAPR</sequence>
<organism evidence="1 2">
    <name type="scientific">Paraburkholderia phenazinium</name>
    <dbReference type="NCBI Taxonomy" id="60549"/>
    <lineage>
        <taxon>Bacteria</taxon>
        <taxon>Pseudomonadati</taxon>
        <taxon>Pseudomonadota</taxon>
        <taxon>Betaproteobacteria</taxon>
        <taxon>Burkholderiales</taxon>
        <taxon>Burkholderiaceae</taxon>
        <taxon>Paraburkholderia</taxon>
    </lineage>
</organism>
<reference evidence="1 2" key="1">
    <citation type="submission" date="2016-10" db="EMBL/GenBank/DDBJ databases">
        <authorList>
            <person name="de Groot N.N."/>
        </authorList>
    </citation>
    <scope>NUCLEOTIDE SEQUENCE [LARGE SCALE GENOMIC DNA]</scope>
    <source>
        <strain evidence="1 2">LMG 2247</strain>
    </source>
</reference>
<dbReference type="Proteomes" id="UP000199706">
    <property type="component" value="Unassembled WGS sequence"/>
</dbReference>
<proteinExistence type="predicted"/>
<protein>
    <submittedName>
        <fullName evidence="1">Uncharacterized protein</fullName>
    </submittedName>
</protein>
<name>A0A1G7P9P0_9BURK</name>